<comment type="subunit">
    <text evidence="1">Interacts with PEX19.</text>
</comment>
<name>A0A6I9I510_VICPA</name>
<dbReference type="Pfam" id="PF02466">
    <property type="entry name" value="Tim17"/>
    <property type="match status" value="1"/>
</dbReference>
<accession>A0A6I9I510</accession>
<dbReference type="RefSeq" id="XP_006202704.1">
    <property type="nucleotide sequence ID" value="XM_006202642.4"/>
</dbReference>
<dbReference type="PANTHER" id="PTHR15460">
    <property type="entry name" value="PEROXISOMAL MEMBRANE PROTEIN 4"/>
    <property type="match status" value="1"/>
</dbReference>
<sequence>MAAPPQLQTLLLAVNALLRKRRYHAVLAMLKGFRNGAVYGAKIRAPHALVMTFLFRSGSLQEKLRAILQATYTHSRNLASFVFTYKGLCALQSHLQGETYQVHSFLAAFIGGLLVFGNNSTINSQINMYLMSRILFALCRLGVEKGYIPEPRWEPSRLFNGLVWGLVLWLFEYHRPTLQPSLQSSMTYLYEDSNVWHDISDFLIYNKSRPSK</sequence>
<dbReference type="GO" id="GO:0005778">
    <property type="term" value="C:peroxisomal membrane"/>
    <property type="evidence" value="ECO:0007669"/>
    <property type="project" value="UniProtKB-SubCell"/>
</dbReference>
<dbReference type="GeneID" id="102544384"/>
<dbReference type="Proteomes" id="UP001652581">
    <property type="component" value="Chromosome 19"/>
</dbReference>
<dbReference type="PIRSF" id="PIRSF013674">
    <property type="entry name" value="PXMP4"/>
    <property type="match status" value="1"/>
</dbReference>
<dbReference type="AlphaFoldDB" id="A0A6I9I510"/>
<keyword evidence="1" id="KW-0576">Peroxisome</keyword>
<keyword evidence="2" id="KW-1185">Reference proteome</keyword>
<reference evidence="3" key="1">
    <citation type="submission" date="2025-08" db="UniProtKB">
        <authorList>
            <consortium name="RefSeq"/>
        </authorList>
    </citation>
    <scope>IDENTIFICATION</scope>
</reference>
<protein>
    <recommendedName>
        <fullName evidence="1">Peroxisomal membrane protein 4</fullName>
    </recommendedName>
</protein>
<evidence type="ECO:0000313" key="2">
    <source>
        <dbReference type="Proteomes" id="UP001652581"/>
    </source>
</evidence>
<organism evidence="2 3">
    <name type="scientific">Vicugna pacos</name>
    <name type="common">Alpaca</name>
    <name type="synonym">Lama pacos</name>
    <dbReference type="NCBI Taxonomy" id="30538"/>
    <lineage>
        <taxon>Eukaryota</taxon>
        <taxon>Metazoa</taxon>
        <taxon>Chordata</taxon>
        <taxon>Craniata</taxon>
        <taxon>Vertebrata</taxon>
        <taxon>Euteleostomi</taxon>
        <taxon>Mammalia</taxon>
        <taxon>Eutheria</taxon>
        <taxon>Laurasiatheria</taxon>
        <taxon>Artiodactyla</taxon>
        <taxon>Tylopoda</taxon>
        <taxon>Camelidae</taxon>
        <taxon>Vicugna</taxon>
    </lineage>
</organism>
<keyword evidence="1" id="KW-0472">Membrane</keyword>
<gene>
    <name evidence="3" type="primary">PXMP4</name>
</gene>
<dbReference type="InterPro" id="IPR019531">
    <property type="entry name" value="Pmp4"/>
</dbReference>
<evidence type="ECO:0000256" key="1">
    <source>
        <dbReference type="PIRNR" id="PIRNR013674"/>
    </source>
</evidence>
<comment type="similarity">
    <text evidence="1">Belongs to the peroxisomal membrane protein PXMP2/4 family.</text>
</comment>
<proteinExistence type="inferred from homology"/>
<dbReference type="CTD" id="11264"/>
<evidence type="ECO:0000313" key="3">
    <source>
        <dbReference type="RefSeq" id="XP_006202704.1"/>
    </source>
</evidence>
<dbReference type="KEGG" id="vpc:102544384"/>
<dbReference type="PANTHER" id="PTHR15460:SF3">
    <property type="entry name" value="PEROXISOMAL MEMBRANE PROTEIN 4"/>
    <property type="match status" value="1"/>
</dbReference>
<comment type="subcellular location">
    <subcellularLocation>
        <location evidence="1">Peroxisome membrane</location>
    </subcellularLocation>
</comment>